<reference evidence="8 9" key="1">
    <citation type="submission" date="2020-08" db="EMBL/GenBank/DDBJ databases">
        <title>Genomic Encyclopedia of Type Strains, Phase IV (KMG-IV): sequencing the most valuable type-strain genomes for metagenomic binning, comparative biology and taxonomic classification.</title>
        <authorList>
            <person name="Goeker M."/>
        </authorList>
    </citation>
    <scope>NUCLEOTIDE SEQUENCE [LARGE SCALE GENOMIC DNA]</scope>
    <source>
        <strain evidence="8 9">DSM 22198</strain>
    </source>
</reference>
<comment type="function">
    <text evidence="5">This is one of the proteins that binds to the 5S RNA in the ribosome where it forms part of the central protuberance.</text>
</comment>
<evidence type="ECO:0000256" key="2">
    <source>
        <dbReference type="ARBA" id="ARBA00022884"/>
    </source>
</evidence>
<dbReference type="Gene3D" id="2.40.240.10">
    <property type="entry name" value="Ribosomal Protein L25, Chain P"/>
    <property type="match status" value="1"/>
</dbReference>
<evidence type="ECO:0000259" key="6">
    <source>
        <dbReference type="Pfam" id="PF01386"/>
    </source>
</evidence>
<comment type="subunit">
    <text evidence="5">Part of the 50S ribosomal subunit; part of the 5S rRNA/L5/L18/L25 subcomplex. Contacts the 5S rRNA. Binds to the 5S rRNA independently of L5 and L18.</text>
</comment>
<dbReference type="Gene3D" id="2.170.120.20">
    <property type="entry name" value="Ribosomal protein L25, beta domain"/>
    <property type="match status" value="1"/>
</dbReference>
<organism evidence="8 9">
    <name type="scientific">Nitrospirillum iridis</name>
    <dbReference type="NCBI Taxonomy" id="765888"/>
    <lineage>
        <taxon>Bacteria</taxon>
        <taxon>Pseudomonadati</taxon>
        <taxon>Pseudomonadota</taxon>
        <taxon>Alphaproteobacteria</taxon>
        <taxon>Rhodospirillales</taxon>
        <taxon>Azospirillaceae</taxon>
        <taxon>Nitrospirillum</taxon>
    </lineage>
</organism>
<keyword evidence="2 5" id="KW-0694">RNA-binding</keyword>
<dbReference type="NCBIfam" id="TIGR00731">
    <property type="entry name" value="bL25_bact_ctc"/>
    <property type="match status" value="1"/>
</dbReference>
<evidence type="ECO:0000313" key="9">
    <source>
        <dbReference type="Proteomes" id="UP000539175"/>
    </source>
</evidence>
<dbReference type="GO" id="GO:0003735">
    <property type="term" value="F:structural constituent of ribosome"/>
    <property type="evidence" value="ECO:0007669"/>
    <property type="project" value="InterPro"/>
</dbReference>
<keyword evidence="1 5" id="KW-0699">rRNA-binding</keyword>
<dbReference type="InterPro" id="IPR020930">
    <property type="entry name" value="Ribosomal_uL5_bac-type"/>
</dbReference>
<feature type="domain" description="Large ribosomal subunit protein bL25 L25" evidence="6">
    <location>
        <begin position="7"/>
        <end position="94"/>
    </location>
</feature>
<dbReference type="GO" id="GO:0006412">
    <property type="term" value="P:translation"/>
    <property type="evidence" value="ECO:0007669"/>
    <property type="project" value="UniProtKB-UniRule"/>
</dbReference>
<dbReference type="NCBIfam" id="NF004128">
    <property type="entry name" value="PRK05618.1-2"/>
    <property type="match status" value="1"/>
</dbReference>
<dbReference type="Proteomes" id="UP000539175">
    <property type="component" value="Unassembled WGS sequence"/>
</dbReference>
<comment type="caution">
    <text evidence="8">The sequence shown here is derived from an EMBL/GenBank/DDBJ whole genome shotgun (WGS) entry which is preliminary data.</text>
</comment>
<dbReference type="Pfam" id="PF14693">
    <property type="entry name" value="Ribosomal_TL5_C"/>
    <property type="match status" value="1"/>
</dbReference>
<name>A0A7X0ATA8_9PROT</name>
<keyword evidence="3 5" id="KW-0689">Ribosomal protein</keyword>
<dbReference type="PANTHER" id="PTHR33284:SF1">
    <property type="entry name" value="RIBOSOMAL PROTEIN L25_GLN-TRNA SYNTHETASE, ANTI-CODON-BINDING DOMAIN-CONTAINING PROTEIN"/>
    <property type="match status" value="1"/>
</dbReference>
<accession>A0A7X0ATA8</accession>
<dbReference type="HAMAP" id="MF_01334">
    <property type="entry name" value="Ribosomal_bL25_CTC"/>
    <property type="match status" value="1"/>
</dbReference>
<dbReference type="InterPro" id="IPR001021">
    <property type="entry name" value="Ribosomal_bL25_long"/>
</dbReference>
<dbReference type="CDD" id="cd00495">
    <property type="entry name" value="Ribosomal_L25_TL5_CTC"/>
    <property type="match status" value="1"/>
</dbReference>
<dbReference type="GO" id="GO:0008097">
    <property type="term" value="F:5S rRNA binding"/>
    <property type="evidence" value="ECO:0007669"/>
    <property type="project" value="InterPro"/>
</dbReference>
<dbReference type="InterPro" id="IPR020057">
    <property type="entry name" value="Ribosomal_bL25_b-dom"/>
</dbReference>
<dbReference type="RefSeq" id="WP_184796688.1">
    <property type="nucleotide sequence ID" value="NZ_JACIIZ010000001.1"/>
</dbReference>
<evidence type="ECO:0000256" key="1">
    <source>
        <dbReference type="ARBA" id="ARBA00022730"/>
    </source>
</evidence>
<dbReference type="InterPro" id="IPR011035">
    <property type="entry name" value="Ribosomal_bL25/Gln-tRNA_synth"/>
</dbReference>
<dbReference type="PANTHER" id="PTHR33284">
    <property type="entry name" value="RIBOSOMAL PROTEIN L25/GLN-TRNA SYNTHETASE, ANTI-CODON-BINDING DOMAIN-CONTAINING PROTEIN"/>
    <property type="match status" value="1"/>
</dbReference>
<dbReference type="Pfam" id="PF01386">
    <property type="entry name" value="Ribosomal_L25p"/>
    <property type="match status" value="1"/>
</dbReference>
<evidence type="ECO:0000256" key="5">
    <source>
        <dbReference type="HAMAP-Rule" id="MF_01334"/>
    </source>
</evidence>
<feature type="domain" description="Large ribosomal subunit protein bL25 beta" evidence="7">
    <location>
        <begin position="102"/>
        <end position="186"/>
    </location>
</feature>
<keyword evidence="9" id="KW-1185">Reference proteome</keyword>
<comment type="similarity">
    <text evidence="5">Belongs to the bacterial ribosomal protein bL25 family. CTC subfamily.</text>
</comment>
<dbReference type="GO" id="GO:0022625">
    <property type="term" value="C:cytosolic large ribosomal subunit"/>
    <property type="evidence" value="ECO:0007669"/>
    <property type="project" value="TreeGrafter"/>
</dbReference>
<proteinExistence type="inferred from homology"/>
<dbReference type="InterPro" id="IPR020056">
    <property type="entry name" value="Rbsml_bL25/Gln-tRNA_synth_N"/>
</dbReference>
<evidence type="ECO:0000256" key="3">
    <source>
        <dbReference type="ARBA" id="ARBA00022980"/>
    </source>
</evidence>
<evidence type="ECO:0000259" key="7">
    <source>
        <dbReference type="Pfam" id="PF14693"/>
    </source>
</evidence>
<evidence type="ECO:0000313" key="8">
    <source>
        <dbReference type="EMBL" id="MBB6249712.1"/>
    </source>
</evidence>
<dbReference type="InterPro" id="IPR029751">
    <property type="entry name" value="Ribosomal_L25_dom"/>
</dbReference>
<keyword evidence="4 5" id="KW-0687">Ribonucleoprotein</keyword>
<protein>
    <recommendedName>
        <fullName evidence="5">Large ribosomal subunit protein bL25</fullName>
    </recommendedName>
    <alternativeName>
        <fullName evidence="5">General stress protein CTC</fullName>
    </alternativeName>
</protein>
<evidence type="ECO:0000256" key="4">
    <source>
        <dbReference type="ARBA" id="ARBA00023274"/>
    </source>
</evidence>
<dbReference type="EMBL" id="JACIIZ010000001">
    <property type="protein sequence ID" value="MBB6249712.1"/>
    <property type="molecule type" value="Genomic_DNA"/>
</dbReference>
<dbReference type="SUPFAM" id="SSF50715">
    <property type="entry name" value="Ribosomal protein L25-like"/>
    <property type="match status" value="1"/>
</dbReference>
<gene>
    <name evidence="5" type="primary">rplY</name>
    <name evidence="5" type="synonym">ctc</name>
    <name evidence="8" type="ORF">FHS74_000245</name>
</gene>
<dbReference type="AlphaFoldDB" id="A0A7X0ATA8"/>
<dbReference type="InterPro" id="IPR037121">
    <property type="entry name" value="Ribosomal_bL25_C"/>
</dbReference>
<sequence length="200" mass="21583">MTQIIALAAEARNGAGKGTARQTRRDGRIPAVIYGNKEKPVTISLEAVHFTRVLHKPGFFTHLYDVTVDGVTTRTLPRDVQFDPVTDRPLHVDFLRVSETTEIVVKIPVEFVGHEASPGLKRGAVLNIVRHEVELHVRANNIPEHLTVNLDGVDVGASIHISGVALPEGARPVIDRDFTIATVAAPSGLKSEENAAAAEA</sequence>